<proteinExistence type="predicted"/>
<feature type="domain" description="Glutamine amidotransferase" evidence="1">
    <location>
        <begin position="42"/>
        <end position="170"/>
    </location>
</feature>
<dbReference type="PANTHER" id="PTHR42695">
    <property type="entry name" value="GLUTAMINE AMIDOTRANSFERASE YLR126C-RELATED"/>
    <property type="match status" value="1"/>
</dbReference>
<dbReference type="InterPro" id="IPR029062">
    <property type="entry name" value="Class_I_gatase-like"/>
</dbReference>
<accession>A0ABP1DWS5</accession>
<evidence type="ECO:0000313" key="3">
    <source>
        <dbReference type="Proteomes" id="UP001497453"/>
    </source>
</evidence>
<gene>
    <name evidence="2" type="ORF">GFSPODELE1_LOCUS8161</name>
</gene>
<protein>
    <recommendedName>
        <fullName evidence="1">Glutamine amidotransferase domain-containing protein</fullName>
    </recommendedName>
</protein>
<dbReference type="SUPFAM" id="SSF52317">
    <property type="entry name" value="Class I glutamine amidotransferase-like"/>
    <property type="match status" value="1"/>
</dbReference>
<dbReference type="PROSITE" id="PS51273">
    <property type="entry name" value="GATASE_TYPE_1"/>
    <property type="match status" value="1"/>
</dbReference>
<keyword evidence="3" id="KW-1185">Reference proteome</keyword>
<evidence type="ECO:0000259" key="1">
    <source>
        <dbReference type="Pfam" id="PF00117"/>
    </source>
</evidence>
<dbReference type="PANTHER" id="PTHR42695:SF5">
    <property type="entry name" value="GLUTAMINE AMIDOTRANSFERASE YLR126C-RELATED"/>
    <property type="match status" value="1"/>
</dbReference>
<sequence length="269" mass="29670">MASPIHLAVFLCDSPIPSVQETDGDYTQIFTSLLRNSSPSTEFVLDPYDVRNKQEYPDDVDKYQGIILTGSAASAYENLDWINLLVSYIASIAEEKPQIKLLGICFGHQIISRALGCECVPNDGKWEVGVTPVDLTETGKQIFGTSTLNIQQMHRDHVPEVPQSCHLLGSTSVCRNQGYIRFTPGSPSAQSTASPPWSDTQTWKDIQIFTVQGHPEFTKRIVEKIVDARAGTGVLDKDTAEDARARADWRNDGVDVIGKAMWRILGADS</sequence>
<reference evidence="3" key="1">
    <citation type="submission" date="2024-04" db="EMBL/GenBank/DDBJ databases">
        <authorList>
            <person name="Shaw F."/>
            <person name="Minotto A."/>
        </authorList>
    </citation>
    <scope>NUCLEOTIDE SEQUENCE [LARGE SCALE GENOMIC DNA]</scope>
</reference>
<dbReference type="EMBL" id="OZ037949">
    <property type="protein sequence ID" value="CAL1711069.1"/>
    <property type="molecule type" value="Genomic_DNA"/>
</dbReference>
<dbReference type="Proteomes" id="UP001497453">
    <property type="component" value="Chromosome 6"/>
</dbReference>
<organism evidence="2 3">
    <name type="scientific">Somion occarium</name>
    <dbReference type="NCBI Taxonomy" id="3059160"/>
    <lineage>
        <taxon>Eukaryota</taxon>
        <taxon>Fungi</taxon>
        <taxon>Dikarya</taxon>
        <taxon>Basidiomycota</taxon>
        <taxon>Agaricomycotina</taxon>
        <taxon>Agaricomycetes</taxon>
        <taxon>Polyporales</taxon>
        <taxon>Cerrenaceae</taxon>
        <taxon>Somion</taxon>
    </lineage>
</organism>
<dbReference type="CDD" id="cd01741">
    <property type="entry name" value="GATase1_1"/>
    <property type="match status" value="1"/>
</dbReference>
<dbReference type="Gene3D" id="3.40.50.880">
    <property type="match status" value="1"/>
</dbReference>
<dbReference type="InterPro" id="IPR044992">
    <property type="entry name" value="ChyE-like"/>
</dbReference>
<dbReference type="Pfam" id="PF00117">
    <property type="entry name" value="GATase"/>
    <property type="match status" value="1"/>
</dbReference>
<dbReference type="InterPro" id="IPR017926">
    <property type="entry name" value="GATASE"/>
</dbReference>
<evidence type="ECO:0000313" key="2">
    <source>
        <dbReference type="EMBL" id="CAL1711069.1"/>
    </source>
</evidence>
<name>A0ABP1DWS5_9APHY</name>